<evidence type="ECO:0000313" key="11">
    <source>
        <dbReference type="Proteomes" id="UP000001401"/>
    </source>
</evidence>
<dbReference type="InterPro" id="IPR002036">
    <property type="entry name" value="YbeY"/>
</dbReference>
<reference evidence="10 11" key="1">
    <citation type="submission" date="2010-12" db="EMBL/GenBank/DDBJ databases">
        <title>Complete sequence of Bacillus cellulosilyticus DSM 2522.</title>
        <authorList>
            <consortium name="US DOE Joint Genome Institute"/>
            <person name="Lucas S."/>
            <person name="Copeland A."/>
            <person name="Lapidus A."/>
            <person name="Cheng J.-F."/>
            <person name="Bruce D."/>
            <person name="Goodwin L."/>
            <person name="Pitluck S."/>
            <person name="Chertkov O."/>
            <person name="Detter J.C."/>
            <person name="Han C."/>
            <person name="Tapia R."/>
            <person name="Land M."/>
            <person name="Hauser L."/>
            <person name="Jeffries C."/>
            <person name="Kyrpides N."/>
            <person name="Ivanova N."/>
            <person name="Mikhailova N."/>
            <person name="Brumm P."/>
            <person name="Mead D."/>
            <person name="Woyke T."/>
        </authorList>
    </citation>
    <scope>NUCLEOTIDE SEQUENCE [LARGE SCALE GENOMIC DNA]</scope>
    <source>
        <strain evidence="11">ATCC 21833 / DSM 2522 / FERM P-1141 / JCM 9156 / N-4</strain>
    </source>
</reference>
<evidence type="ECO:0000256" key="6">
    <source>
        <dbReference type="ARBA" id="ARBA00022759"/>
    </source>
</evidence>
<dbReference type="GO" id="GO:0005737">
    <property type="term" value="C:cytoplasm"/>
    <property type="evidence" value="ECO:0007669"/>
    <property type="project" value="UniProtKB-SubCell"/>
</dbReference>
<dbReference type="NCBIfam" id="TIGR00043">
    <property type="entry name" value="rRNA maturation RNase YbeY"/>
    <property type="match status" value="1"/>
</dbReference>
<gene>
    <name evidence="9" type="primary">ybeY</name>
    <name evidence="10" type="ordered locus">Bcell_1604</name>
</gene>
<accession>E6TW44</accession>
<dbReference type="EMBL" id="CP002394">
    <property type="protein sequence ID" value="ADU29867.1"/>
    <property type="molecule type" value="Genomic_DNA"/>
</dbReference>
<feature type="binding site" evidence="9">
    <location>
        <position position="126"/>
    </location>
    <ligand>
        <name>Zn(2+)</name>
        <dbReference type="ChEBI" id="CHEBI:29105"/>
        <note>catalytic</note>
    </ligand>
</feature>
<comment type="function">
    <text evidence="9">Single strand-specific metallo-endoribonuclease involved in late-stage 70S ribosome quality control and in maturation of the 3' terminus of the 16S rRNA.</text>
</comment>
<evidence type="ECO:0000256" key="8">
    <source>
        <dbReference type="ARBA" id="ARBA00022833"/>
    </source>
</evidence>
<dbReference type="EC" id="3.1.-.-" evidence="9"/>
<dbReference type="STRING" id="649639.Bcell_1604"/>
<proteinExistence type="inferred from homology"/>
<keyword evidence="9" id="KW-0963">Cytoplasm</keyword>
<dbReference type="Proteomes" id="UP000001401">
    <property type="component" value="Chromosome"/>
</dbReference>
<dbReference type="GO" id="GO:0006364">
    <property type="term" value="P:rRNA processing"/>
    <property type="evidence" value="ECO:0007669"/>
    <property type="project" value="UniProtKB-UniRule"/>
</dbReference>
<evidence type="ECO:0000256" key="4">
    <source>
        <dbReference type="ARBA" id="ARBA00022722"/>
    </source>
</evidence>
<evidence type="ECO:0000256" key="7">
    <source>
        <dbReference type="ARBA" id="ARBA00022801"/>
    </source>
</evidence>
<dbReference type="HOGENOM" id="CLU_106710_3_0_9"/>
<keyword evidence="11" id="KW-1185">Reference proteome</keyword>
<dbReference type="GO" id="GO:0008270">
    <property type="term" value="F:zinc ion binding"/>
    <property type="evidence" value="ECO:0007669"/>
    <property type="project" value="UniProtKB-UniRule"/>
</dbReference>
<dbReference type="PANTHER" id="PTHR46986">
    <property type="entry name" value="ENDORIBONUCLEASE YBEY, CHLOROPLASTIC"/>
    <property type="match status" value="1"/>
</dbReference>
<keyword evidence="5 9" id="KW-0479">Metal-binding</keyword>
<evidence type="ECO:0000256" key="9">
    <source>
        <dbReference type="HAMAP-Rule" id="MF_00009"/>
    </source>
</evidence>
<feature type="binding site" evidence="9">
    <location>
        <position position="132"/>
    </location>
    <ligand>
        <name>Zn(2+)</name>
        <dbReference type="ChEBI" id="CHEBI:29105"/>
        <note>catalytic</note>
    </ligand>
</feature>
<comment type="cofactor">
    <cofactor evidence="9">
        <name>Zn(2+)</name>
        <dbReference type="ChEBI" id="CHEBI:29105"/>
    </cofactor>
    <text evidence="9">Binds 1 zinc ion.</text>
</comment>
<organism evidence="10 11">
    <name type="scientific">Evansella cellulosilytica (strain ATCC 21833 / DSM 2522 / FERM P-1141 / JCM 9156 / N-4)</name>
    <name type="common">Bacillus cellulosilyticus</name>
    <dbReference type="NCBI Taxonomy" id="649639"/>
    <lineage>
        <taxon>Bacteria</taxon>
        <taxon>Bacillati</taxon>
        <taxon>Bacillota</taxon>
        <taxon>Bacilli</taxon>
        <taxon>Bacillales</taxon>
        <taxon>Bacillaceae</taxon>
        <taxon>Evansella</taxon>
    </lineage>
</organism>
<dbReference type="RefSeq" id="WP_013488204.1">
    <property type="nucleotide sequence ID" value="NC_014829.1"/>
</dbReference>
<evidence type="ECO:0000256" key="3">
    <source>
        <dbReference type="ARBA" id="ARBA00022552"/>
    </source>
</evidence>
<protein>
    <recommendedName>
        <fullName evidence="9">Endoribonuclease YbeY</fullName>
        <ecNumber evidence="9">3.1.-.-</ecNumber>
    </recommendedName>
</protein>
<keyword evidence="8 9" id="KW-0862">Zinc</keyword>
<dbReference type="KEGG" id="bco:Bcell_1604"/>
<comment type="subcellular location">
    <subcellularLocation>
        <location evidence="9">Cytoplasm</location>
    </subcellularLocation>
</comment>
<dbReference type="OrthoDB" id="9807740at2"/>
<dbReference type="PANTHER" id="PTHR46986:SF1">
    <property type="entry name" value="ENDORIBONUCLEASE YBEY, CHLOROPLASTIC"/>
    <property type="match status" value="1"/>
</dbReference>
<keyword evidence="4 9" id="KW-0540">Nuclease</keyword>
<keyword evidence="6 9" id="KW-0255">Endonuclease</keyword>
<name>E6TW44_EVAC2</name>
<keyword evidence="2 9" id="KW-0690">Ribosome biogenesis</keyword>
<dbReference type="InterPro" id="IPR023091">
    <property type="entry name" value="MetalPrtase_cat_dom_sf_prd"/>
</dbReference>
<dbReference type="Pfam" id="PF02130">
    <property type="entry name" value="YbeY"/>
    <property type="match status" value="1"/>
</dbReference>
<evidence type="ECO:0000256" key="5">
    <source>
        <dbReference type="ARBA" id="ARBA00022723"/>
    </source>
</evidence>
<evidence type="ECO:0000313" key="10">
    <source>
        <dbReference type="EMBL" id="ADU29867.1"/>
    </source>
</evidence>
<keyword evidence="3 9" id="KW-0698">rRNA processing</keyword>
<dbReference type="PROSITE" id="PS01306">
    <property type="entry name" value="UPF0054"/>
    <property type="match status" value="1"/>
</dbReference>
<feature type="binding site" evidence="9">
    <location>
        <position position="122"/>
    </location>
    <ligand>
        <name>Zn(2+)</name>
        <dbReference type="ChEBI" id="CHEBI:29105"/>
        <note>catalytic</note>
    </ligand>
</feature>
<dbReference type="AlphaFoldDB" id="E6TW44"/>
<dbReference type="GO" id="GO:0004222">
    <property type="term" value="F:metalloendopeptidase activity"/>
    <property type="evidence" value="ECO:0007669"/>
    <property type="project" value="InterPro"/>
</dbReference>
<evidence type="ECO:0000256" key="1">
    <source>
        <dbReference type="ARBA" id="ARBA00010875"/>
    </source>
</evidence>
<dbReference type="SUPFAM" id="SSF55486">
    <property type="entry name" value="Metalloproteases ('zincins'), catalytic domain"/>
    <property type="match status" value="1"/>
</dbReference>
<dbReference type="GO" id="GO:0004521">
    <property type="term" value="F:RNA endonuclease activity"/>
    <property type="evidence" value="ECO:0007669"/>
    <property type="project" value="UniProtKB-UniRule"/>
</dbReference>
<sequence length="156" mass="17802">MVESKQVVLIDETKTIQDDLLLLVGNVVDTAMSYEGVSKDAEVSITFVEDDKIQELNREYRDKDQPTDVLSFALNEGDQQPITGEGLPELLGDIIISVPRAKQQAEEYGHGFNRELCFLAVHGFLHLLGYDHNTEEEEREMFKKQEEILEKYGLKK</sequence>
<keyword evidence="7 9" id="KW-0378">Hydrolase</keyword>
<evidence type="ECO:0000256" key="2">
    <source>
        <dbReference type="ARBA" id="ARBA00022517"/>
    </source>
</evidence>
<comment type="similarity">
    <text evidence="1 9">Belongs to the endoribonuclease YbeY family.</text>
</comment>
<dbReference type="HAMAP" id="MF_00009">
    <property type="entry name" value="Endoribonucl_YbeY"/>
    <property type="match status" value="1"/>
</dbReference>
<dbReference type="Gene3D" id="3.40.390.30">
    <property type="entry name" value="Metalloproteases ('zincins'), catalytic domain"/>
    <property type="match status" value="1"/>
</dbReference>
<dbReference type="eggNOG" id="COG0319">
    <property type="taxonomic scope" value="Bacteria"/>
</dbReference>
<dbReference type="InterPro" id="IPR020549">
    <property type="entry name" value="YbeY_CS"/>
</dbReference>